<dbReference type="GO" id="GO:0009253">
    <property type="term" value="P:peptidoglycan catabolic process"/>
    <property type="evidence" value="ECO:0007669"/>
    <property type="project" value="InterPro"/>
</dbReference>
<dbReference type="InterPro" id="IPR017331">
    <property type="entry name" value="Peptidoglycan_recognition"/>
</dbReference>
<feature type="domain" description="N-acetylmuramoyl-L-alanine amidase" evidence="10">
    <location>
        <begin position="38"/>
        <end position="178"/>
    </location>
</feature>
<dbReference type="FunFam" id="3.40.80.10:FF:000001">
    <property type="entry name" value="Peptidoglycan recognition protein 1"/>
    <property type="match status" value="1"/>
</dbReference>
<dbReference type="InterPro" id="IPR002502">
    <property type="entry name" value="Amidase_domain"/>
</dbReference>
<evidence type="ECO:0000313" key="13">
    <source>
        <dbReference type="Proteomes" id="UP001152799"/>
    </source>
</evidence>
<dbReference type="GO" id="GO:0008745">
    <property type="term" value="F:N-acetylmuramoyl-L-alanine amidase activity"/>
    <property type="evidence" value="ECO:0007669"/>
    <property type="project" value="InterPro"/>
</dbReference>
<dbReference type="SUPFAM" id="SSF55846">
    <property type="entry name" value="N-acetylmuramoyl-L-alanine amidase-like"/>
    <property type="match status" value="1"/>
</dbReference>
<gene>
    <name evidence="12" type="ORF">CEUTPL_LOCUS240</name>
</gene>
<dbReference type="Gene3D" id="3.40.80.10">
    <property type="entry name" value="Peptidoglycan recognition protein-like"/>
    <property type="match status" value="1"/>
</dbReference>
<evidence type="ECO:0000256" key="2">
    <source>
        <dbReference type="ARBA" id="ARBA00022588"/>
    </source>
</evidence>
<feature type="disulfide bond" evidence="8">
    <location>
        <begin position="66"/>
        <end position="72"/>
    </location>
</feature>
<evidence type="ECO:0000259" key="11">
    <source>
        <dbReference type="SMART" id="SM00701"/>
    </source>
</evidence>
<dbReference type="GO" id="GO:0008270">
    <property type="term" value="F:zinc ion binding"/>
    <property type="evidence" value="ECO:0007669"/>
    <property type="project" value="InterPro"/>
</dbReference>
<name>A0A9N9QI53_9CUCU</name>
<dbReference type="PANTHER" id="PTHR11022">
    <property type="entry name" value="PEPTIDOGLYCAN RECOGNITION PROTEIN"/>
    <property type="match status" value="1"/>
</dbReference>
<dbReference type="CDD" id="cd06583">
    <property type="entry name" value="PGRP"/>
    <property type="match status" value="1"/>
</dbReference>
<evidence type="ECO:0000256" key="7">
    <source>
        <dbReference type="PIRNR" id="PIRNR037945"/>
    </source>
</evidence>
<dbReference type="InterPro" id="IPR006619">
    <property type="entry name" value="PGRP_domain_met/bac"/>
</dbReference>
<dbReference type="GO" id="GO:0042834">
    <property type="term" value="F:peptidoglycan binding"/>
    <property type="evidence" value="ECO:0007669"/>
    <property type="project" value="InterPro"/>
</dbReference>
<dbReference type="OrthoDB" id="10001926at2759"/>
<feature type="chain" id="PRO_5040259938" description="Peptidoglycan-recognition protein" evidence="9">
    <location>
        <begin position="20"/>
        <end position="195"/>
    </location>
</feature>
<comment type="similarity">
    <text evidence="1 7">Belongs to the N-acetylmuramoyl-L-alanine amidase 2 family.</text>
</comment>
<protein>
    <recommendedName>
        <fullName evidence="7">Peptidoglycan-recognition protein</fullName>
    </recommendedName>
</protein>
<evidence type="ECO:0000256" key="5">
    <source>
        <dbReference type="ARBA" id="ARBA00023157"/>
    </source>
</evidence>
<dbReference type="EMBL" id="OU892277">
    <property type="protein sequence ID" value="CAG9759491.1"/>
    <property type="molecule type" value="Genomic_DNA"/>
</dbReference>
<feature type="domain" description="Peptidoglycan recognition protein family" evidence="11">
    <location>
        <begin position="30"/>
        <end position="172"/>
    </location>
</feature>
<dbReference type="SMART" id="SM00701">
    <property type="entry name" value="PGRP"/>
    <property type="match status" value="1"/>
</dbReference>
<evidence type="ECO:0000256" key="8">
    <source>
        <dbReference type="PIRSR" id="PIRSR037945-1"/>
    </source>
</evidence>
<dbReference type="PANTHER" id="PTHR11022:SF74">
    <property type="entry name" value="PEPTIDOGLYCAN-RECOGNITION PROTEIN SA"/>
    <property type="match status" value="1"/>
</dbReference>
<sequence>MRSAFLISKLGIILELVLAGKDLDLPTICPNIITRVQWNARRPHAFDYLIIPVINVIIHHTVTPKCNTQEKCTAILREIQNFHMDTLEFHDIGYNFMIGDDGRVYEGVGWHRIGAHTRGYNSRSIGIALIGNYTDILPNSNMFLALKKLLACGVELGELDKNYKLFGARQVSGTASPGHRLFAEIKKWPHFTRNP</sequence>
<dbReference type="SMART" id="SM00644">
    <property type="entry name" value="Ami_2"/>
    <property type="match status" value="1"/>
</dbReference>
<evidence type="ECO:0000256" key="3">
    <source>
        <dbReference type="ARBA" id="ARBA00022729"/>
    </source>
</evidence>
<evidence type="ECO:0000256" key="1">
    <source>
        <dbReference type="ARBA" id="ARBA00007553"/>
    </source>
</evidence>
<dbReference type="Proteomes" id="UP001152799">
    <property type="component" value="Chromosome 1"/>
</dbReference>
<dbReference type="Pfam" id="PF01510">
    <property type="entry name" value="Amidase_2"/>
    <property type="match status" value="1"/>
</dbReference>
<keyword evidence="4 7" id="KW-0391">Immunity</keyword>
<comment type="function">
    <text evidence="6">Peptidoglycan-recognition protein probably involved in innate immunity by binding to peptidoglycans (PGN) of bacteria and activating the prophenoloxidase (proPO) cascade immune response. Binds to 1,3-beta-D-glucan and PGN.</text>
</comment>
<keyword evidence="3 9" id="KW-0732">Signal</keyword>
<keyword evidence="13" id="KW-1185">Reference proteome</keyword>
<evidence type="ECO:0000256" key="4">
    <source>
        <dbReference type="ARBA" id="ARBA00022859"/>
    </source>
</evidence>
<dbReference type="GO" id="GO:0045087">
    <property type="term" value="P:innate immune response"/>
    <property type="evidence" value="ECO:0007669"/>
    <property type="project" value="UniProtKB-KW"/>
</dbReference>
<dbReference type="InterPro" id="IPR015510">
    <property type="entry name" value="PGRP"/>
</dbReference>
<dbReference type="PIRSF" id="PIRSF037945">
    <property type="entry name" value="PGRPs"/>
    <property type="match status" value="1"/>
</dbReference>
<keyword evidence="2 7" id="KW-0399">Innate immunity</keyword>
<dbReference type="InterPro" id="IPR036505">
    <property type="entry name" value="Amidase/PGRP_sf"/>
</dbReference>
<evidence type="ECO:0000256" key="6">
    <source>
        <dbReference type="ARBA" id="ARBA00057187"/>
    </source>
</evidence>
<feature type="signal peptide" evidence="9">
    <location>
        <begin position="1"/>
        <end position="19"/>
    </location>
</feature>
<feature type="disulfide bond" evidence="8">
    <location>
        <begin position="29"/>
        <end position="152"/>
    </location>
</feature>
<evidence type="ECO:0000256" key="9">
    <source>
        <dbReference type="SAM" id="SignalP"/>
    </source>
</evidence>
<organism evidence="12 13">
    <name type="scientific">Ceutorhynchus assimilis</name>
    <name type="common">cabbage seed weevil</name>
    <dbReference type="NCBI Taxonomy" id="467358"/>
    <lineage>
        <taxon>Eukaryota</taxon>
        <taxon>Metazoa</taxon>
        <taxon>Ecdysozoa</taxon>
        <taxon>Arthropoda</taxon>
        <taxon>Hexapoda</taxon>
        <taxon>Insecta</taxon>
        <taxon>Pterygota</taxon>
        <taxon>Neoptera</taxon>
        <taxon>Endopterygota</taxon>
        <taxon>Coleoptera</taxon>
        <taxon>Polyphaga</taxon>
        <taxon>Cucujiformia</taxon>
        <taxon>Curculionidae</taxon>
        <taxon>Ceutorhynchinae</taxon>
        <taxon>Ceutorhynchus</taxon>
    </lineage>
</organism>
<proteinExistence type="inferred from homology"/>
<dbReference type="AlphaFoldDB" id="A0A9N9QI53"/>
<reference evidence="12" key="1">
    <citation type="submission" date="2022-01" db="EMBL/GenBank/DDBJ databases">
        <authorList>
            <person name="King R."/>
        </authorList>
    </citation>
    <scope>NUCLEOTIDE SEQUENCE</scope>
</reference>
<evidence type="ECO:0000259" key="10">
    <source>
        <dbReference type="SMART" id="SM00644"/>
    </source>
</evidence>
<keyword evidence="5 8" id="KW-1015">Disulfide bond</keyword>
<evidence type="ECO:0000313" key="12">
    <source>
        <dbReference type="EMBL" id="CAG9759491.1"/>
    </source>
</evidence>
<accession>A0A9N9QI53</accession>